<keyword evidence="6" id="KW-0812">Transmembrane</keyword>
<organism evidence="10 11">
    <name type="scientific">Leeia aquatica</name>
    <dbReference type="NCBI Taxonomy" id="2725557"/>
    <lineage>
        <taxon>Bacteria</taxon>
        <taxon>Pseudomonadati</taxon>
        <taxon>Pseudomonadota</taxon>
        <taxon>Betaproteobacteria</taxon>
        <taxon>Neisseriales</taxon>
        <taxon>Leeiaceae</taxon>
        <taxon>Leeia</taxon>
    </lineage>
</organism>
<gene>
    <name evidence="10" type="ORF">HF682_14470</name>
</gene>
<dbReference type="SMART" id="SM00091">
    <property type="entry name" value="PAS"/>
    <property type="match status" value="2"/>
</dbReference>
<dbReference type="Gene3D" id="3.30.450.20">
    <property type="entry name" value="PAS domain"/>
    <property type="match status" value="2"/>
</dbReference>
<dbReference type="Pfam" id="PF13188">
    <property type="entry name" value="PAS_8"/>
    <property type="match status" value="2"/>
</dbReference>
<evidence type="ECO:0000256" key="1">
    <source>
        <dbReference type="ARBA" id="ARBA00022481"/>
    </source>
</evidence>
<dbReference type="CDD" id="cd11386">
    <property type="entry name" value="MCP_signal"/>
    <property type="match status" value="1"/>
</dbReference>
<comment type="caution">
    <text evidence="10">The sequence shown here is derived from an EMBL/GenBank/DDBJ whole genome shotgun (WGS) entry which is preliminary data.</text>
</comment>
<dbReference type="PROSITE" id="PS50112">
    <property type="entry name" value="PAS"/>
    <property type="match status" value="1"/>
</dbReference>
<dbReference type="SMART" id="SM00283">
    <property type="entry name" value="MA"/>
    <property type="match status" value="1"/>
</dbReference>
<dbReference type="FunFam" id="3.30.450.20:FF:000075">
    <property type="entry name" value="Methyl-accepting chemotaxis protein"/>
    <property type="match status" value="2"/>
</dbReference>
<feature type="domain" description="HAMP" evidence="9">
    <location>
        <begin position="564"/>
        <end position="616"/>
    </location>
</feature>
<dbReference type="InterPro" id="IPR035965">
    <property type="entry name" value="PAS-like_dom_sf"/>
</dbReference>
<feature type="transmembrane region" description="Helical" evidence="6">
    <location>
        <begin position="12"/>
        <end position="30"/>
    </location>
</feature>
<dbReference type="SUPFAM" id="SSF58104">
    <property type="entry name" value="Methyl-accepting chemotaxis protein (MCP) signaling domain"/>
    <property type="match status" value="1"/>
</dbReference>
<protein>
    <submittedName>
        <fullName evidence="10">PAS domain-containing protein</fullName>
    </submittedName>
</protein>
<dbReference type="GO" id="GO:0006935">
    <property type="term" value="P:chemotaxis"/>
    <property type="evidence" value="ECO:0007669"/>
    <property type="project" value="TreeGrafter"/>
</dbReference>
<proteinExistence type="inferred from homology"/>
<dbReference type="GO" id="GO:0007165">
    <property type="term" value="P:signal transduction"/>
    <property type="evidence" value="ECO:0007669"/>
    <property type="project" value="UniProtKB-KW"/>
</dbReference>
<keyword evidence="11" id="KW-1185">Reference proteome</keyword>
<dbReference type="InterPro" id="IPR003660">
    <property type="entry name" value="HAMP_dom"/>
</dbReference>
<reference evidence="10 11" key="1">
    <citation type="submission" date="2020-04" db="EMBL/GenBank/DDBJ databases">
        <title>Draft genome of Leeia sp. IMCC25680.</title>
        <authorList>
            <person name="Song J."/>
            <person name="Cho J.-C."/>
        </authorList>
    </citation>
    <scope>NUCLEOTIDE SEQUENCE [LARGE SCALE GENOMIC DNA]</scope>
    <source>
        <strain evidence="10 11">IMCC25680</strain>
    </source>
</reference>
<sequence length="912" mass="97901">MNLNALSVRNKLLGGFGILLLLLVLSALLTRNQVISMQGNMAEMSRRHFPRSVLANDVIDAVNGIARSIRTTQLADDKALVDEQRKKINDARSIIADRLKQLESAEMEPEERALLDKVKSTRDGFVADTNEFLRLFDSGDHVASKTYLLTKTRESQTAYLEAITALIDFETSQVKEHATMLEADGNATIKMVLLIGVAAVVIGVLLAFWITRSILGSLGGELSVALAAVKRTAAGDLQTAIPVKSGDSSSLLASMQQMQQTLRTAAEAAVANARIKSALDGVSGNVMIADNDRKIIYMNRAVLDMLRAAEADIRKDLPQFSTANLQGALIDTFHKNPAHQMSLLANLTSTYKSRIKVGGRTFDLIANPVKDEQGSRLGSVVEWADVTEQLAARERELQVAGENARIKSALDGVSSNVMIADNDRKIIYMNRAVQDMLRTAESDIRKDLPQFSTANLQGALIDTFHKNPAHQMNMLANLKATYRTKIQVGGRHFALIANPVFGEAGERLGSVVEWSDITQEVAVEQEVDSIIQAAGRGDFSQRIEMQGKAGFFKTLGDGVNRLMETSERGLNDIGQVFSALAQGDLTVKVVNDYEGAFGQLKEDSTTTIDRLTEIVLQIKEATDTINTASREIASGNQNLSQRTEEQAASLEETASSMEELTSTVKQNAENARQANQLARGASDIAVKGGEVVSEVVTTMQAISGSARKIEDIISVIDGIAFQTNILALNAAVEAARAGEQGRGFAVVASEVRNLAQRSAGAAKEIKALINDSVEKVDSGSKLVDEAGHTMEEIVTAVKRVTDIMSEISAASTEQSAGIEQVNTTITQMDDMTQQNAALVEQAAAAAESLQEQAQGLTISVSVFKLGGSSSRALAAPAPTAMATARAASPARGGSRPASLPKPVSDDGDWEEF</sequence>
<dbReference type="GO" id="GO:0005886">
    <property type="term" value="C:plasma membrane"/>
    <property type="evidence" value="ECO:0007669"/>
    <property type="project" value="TreeGrafter"/>
</dbReference>
<keyword evidence="6" id="KW-1133">Transmembrane helix</keyword>
<dbReference type="PANTHER" id="PTHR43531">
    <property type="entry name" value="PROTEIN ICFG"/>
    <property type="match status" value="1"/>
</dbReference>
<dbReference type="RefSeq" id="WP_168878025.1">
    <property type="nucleotide sequence ID" value="NZ_JABAIM010000003.1"/>
</dbReference>
<feature type="coiled-coil region" evidence="4">
    <location>
        <begin position="618"/>
        <end position="677"/>
    </location>
</feature>
<dbReference type="Gene3D" id="1.10.287.950">
    <property type="entry name" value="Methyl-accepting chemotaxis protein"/>
    <property type="match status" value="1"/>
</dbReference>
<evidence type="ECO:0000256" key="2">
    <source>
        <dbReference type="ARBA" id="ARBA00029447"/>
    </source>
</evidence>
<dbReference type="PROSITE" id="PS50885">
    <property type="entry name" value="HAMP"/>
    <property type="match status" value="1"/>
</dbReference>
<name>A0A847SGI3_9NEIS</name>
<dbReference type="InterPro" id="IPR024478">
    <property type="entry name" value="HlyB_4HB_MCP"/>
</dbReference>
<comment type="similarity">
    <text evidence="2">Belongs to the methyl-accepting chemotaxis (MCP) protein family.</text>
</comment>
<dbReference type="EMBL" id="JABAIM010000003">
    <property type="protein sequence ID" value="NLR76368.1"/>
    <property type="molecule type" value="Genomic_DNA"/>
</dbReference>
<feature type="compositionally biased region" description="Low complexity" evidence="5">
    <location>
        <begin position="874"/>
        <end position="898"/>
    </location>
</feature>
<evidence type="ECO:0000259" key="9">
    <source>
        <dbReference type="PROSITE" id="PS50885"/>
    </source>
</evidence>
<dbReference type="InterPro" id="IPR047347">
    <property type="entry name" value="YvaQ-like_sensor"/>
</dbReference>
<feature type="domain" description="PAS" evidence="8">
    <location>
        <begin position="402"/>
        <end position="444"/>
    </location>
</feature>
<dbReference type="PROSITE" id="PS50111">
    <property type="entry name" value="CHEMOTAXIS_TRANSDUC_2"/>
    <property type="match status" value="1"/>
</dbReference>
<dbReference type="InterPro" id="IPR000014">
    <property type="entry name" value="PAS"/>
</dbReference>
<feature type="domain" description="Methyl-accepting transducer" evidence="7">
    <location>
        <begin position="621"/>
        <end position="850"/>
    </location>
</feature>
<dbReference type="Pfam" id="PF18947">
    <property type="entry name" value="HAMP_2"/>
    <property type="match status" value="1"/>
</dbReference>
<accession>A0A847SGI3</accession>
<evidence type="ECO:0000256" key="6">
    <source>
        <dbReference type="SAM" id="Phobius"/>
    </source>
</evidence>
<keyword evidence="1" id="KW-0488">Methylation</keyword>
<keyword evidence="3" id="KW-0807">Transducer</keyword>
<dbReference type="Pfam" id="PF12729">
    <property type="entry name" value="4HB_MCP_1"/>
    <property type="match status" value="1"/>
</dbReference>
<dbReference type="InterPro" id="IPR051310">
    <property type="entry name" value="MCP_chemotaxis"/>
</dbReference>
<keyword evidence="4" id="KW-0175">Coiled coil</keyword>
<dbReference type="Pfam" id="PF00015">
    <property type="entry name" value="MCPsignal"/>
    <property type="match status" value="1"/>
</dbReference>
<dbReference type="AlphaFoldDB" id="A0A847SGI3"/>
<evidence type="ECO:0000313" key="10">
    <source>
        <dbReference type="EMBL" id="NLR76368.1"/>
    </source>
</evidence>
<keyword evidence="6" id="KW-0472">Membrane</keyword>
<dbReference type="GO" id="GO:0004888">
    <property type="term" value="F:transmembrane signaling receptor activity"/>
    <property type="evidence" value="ECO:0007669"/>
    <property type="project" value="TreeGrafter"/>
</dbReference>
<feature type="region of interest" description="Disordered" evidence="5">
    <location>
        <begin position="874"/>
        <end position="912"/>
    </location>
</feature>
<dbReference type="CDD" id="cd19411">
    <property type="entry name" value="MCP2201-like_sensor"/>
    <property type="match status" value="1"/>
</dbReference>
<dbReference type="FunFam" id="1.10.287.950:FF:000002">
    <property type="entry name" value="Methyl-accepting chemotaxis protein"/>
    <property type="match status" value="1"/>
</dbReference>
<dbReference type="PANTHER" id="PTHR43531:SF14">
    <property type="entry name" value="METHYL-ACCEPTING CHEMOTAXIS PROTEIN I-RELATED"/>
    <property type="match status" value="1"/>
</dbReference>
<evidence type="ECO:0000256" key="5">
    <source>
        <dbReference type="SAM" id="MobiDB-lite"/>
    </source>
</evidence>
<evidence type="ECO:0000259" key="7">
    <source>
        <dbReference type="PROSITE" id="PS50111"/>
    </source>
</evidence>
<evidence type="ECO:0000256" key="4">
    <source>
        <dbReference type="SAM" id="Coils"/>
    </source>
</evidence>
<dbReference type="Proteomes" id="UP000587991">
    <property type="component" value="Unassembled WGS sequence"/>
</dbReference>
<evidence type="ECO:0000313" key="11">
    <source>
        <dbReference type="Proteomes" id="UP000587991"/>
    </source>
</evidence>
<dbReference type="InterPro" id="IPR004089">
    <property type="entry name" value="MCPsignal_dom"/>
</dbReference>
<evidence type="ECO:0000256" key="3">
    <source>
        <dbReference type="PROSITE-ProRule" id="PRU00284"/>
    </source>
</evidence>
<feature type="transmembrane region" description="Helical" evidence="6">
    <location>
        <begin position="191"/>
        <end position="210"/>
    </location>
</feature>
<dbReference type="SUPFAM" id="SSF55785">
    <property type="entry name" value="PYP-like sensor domain (PAS domain)"/>
    <property type="match status" value="2"/>
</dbReference>
<dbReference type="Gene3D" id="6.10.340.10">
    <property type="match status" value="1"/>
</dbReference>
<evidence type="ECO:0000259" key="8">
    <source>
        <dbReference type="PROSITE" id="PS50112"/>
    </source>
</evidence>